<evidence type="ECO:0000256" key="1">
    <source>
        <dbReference type="SAM" id="MobiDB-lite"/>
    </source>
</evidence>
<protein>
    <submittedName>
        <fullName evidence="2">Uncharacterized protein</fullName>
    </submittedName>
</protein>
<dbReference type="EMBL" id="JAAAIP010001283">
    <property type="protein sequence ID" value="KAG0308362.1"/>
    <property type="molecule type" value="Genomic_DNA"/>
</dbReference>
<dbReference type="Proteomes" id="UP000738325">
    <property type="component" value="Unassembled WGS sequence"/>
</dbReference>
<name>A0A9P6R0G0_9FUNG</name>
<dbReference type="AlphaFoldDB" id="A0A9P6R0G0"/>
<organism evidence="2 3">
    <name type="scientific">Dissophora globulifera</name>
    <dbReference type="NCBI Taxonomy" id="979702"/>
    <lineage>
        <taxon>Eukaryota</taxon>
        <taxon>Fungi</taxon>
        <taxon>Fungi incertae sedis</taxon>
        <taxon>Mucoromycota</taxon>
        <taxon>Mortierellomycotina</taxon>
        <taxon>Mortierellomycetes</taxon>
        <taxon>Mortierellales</taxon>
        <taxon>Mortierellaceae</taxon>
        <taxon>Dissophora</taxon>
    </lineage>
</organism>
<evidence type="ECO:0000313" key="3">
    <source>
        <dbReference type="Proteomes" id="UP000738325"/>
    </source>
</evidence>
<accession>A0A9P6R0G0</accession>
<feature type="compositionally biased region" description="Low complexity" evidence="1">
    <location>
        <begin position="44"/>
        <end position="54"/>
    </location>
</feature>
<keyword evidence="3" id="KW-1185">Reference proteome</keyword>
<proteinExistence type="predicted"/>
<evidence type="ECO:0000313" key="2">
    <source>
        <dbReference type="EMBL" id="KAG0308362.1"/>
    </source>
</evidence>
<feature type="region of interest" description="Disordered" evidence="1">
    <location>
        <begin position="24"/>
        <end position="55"/>
    </location>
</feature>
<comment type="caution">
    <text evidence="2">The sequence shown here is derived from an EMBL/GenBank/DDBJ whole genome shotgun (WGS) entry which is preliminary data.</text>
</comment>
<feature type="non-terminal residue" evidence="2">
    <location>
        <position position="114"/>
    </location>
</feature>
<gene>
    <name evidence="2" type="ORF">BGZ99_001169</name>
</gene>
<reference evidence="2" key="1">
    <citation type="journal article" date="2020" name="Fungal Divers.">
        <title>Resolving the Mortierellaceae phylogeny through synthesis of multi-gene phylogenetics and phylogenomics.</title>
        <authorList>
            <person name="Vandepol N."/>
            <person name="Liber J."/>
            <person name="Desiro A."/>
            <person name="Na H."/>
            <person name="Kennedy M."/>
            <person name="Barry K."/>
            <person name="Grigoriev I.V."/>
            <person name="Miller A.N."/>
            <person name="O'Donnell K."/>
            <person name="Stajich J.E."/>
            <person name="Bonito G."/>
        </authorList>
    </citation>
    <scope>NUCLEOTIDE SEQUENCE</scope>
    <source>
        <strain evidence="2">REB-010B</strain>
    </source>
</reference>
<sequence>MAHLTPASILASINNGCNNGPDMMNYHHHHDGMSPFEDSDSDSSHSGSSSSSFSLHGTGDCAGVAMHNGQPITYHYFCNFPTCDYHSARSDPVKRHRDTHYPDYKPYICNYCQS</sequence>